<organism evidence="2 3">
    <name type="scientific">Crotalaria pallida</name>
    <name type="common">Smooth rattlebox</name>
    <name type="synonym">Crotalaria striata</name>
    <dbReference type="NCBI Taxonomy" id="3830"/>
    <lineage>
        <taxon>Eukaryota</taxon>
        <taxon>Viridiplantae</taxon>
        <taxon>Streptophyta</taxon>
        <taxon>Embryophyta</taxon>
        <taxon>Tracheophyta</taxon>
        <taxon>Spermatophyta</taxon>
        <taxon>Magnoliopsida</taxon>
        <taxon>eudicotyledons</taxon>
        <taxon>Gunneridae</taxon>
        <taxon>Pentapetalae</taxon>
        <taxon>rosids</taxon>
        <taxon>fabids</taxon>
        <taxon>Fabales</taxon>
        <taxon>Fabaceae</taxon>
        <taxon>Papilionoideae</taxon>
        <taxon>50 kb inversion clade</taxon>
        <taxon>genistoids sensu lato</taxon>
        <taxon>core genistoids</taxon>
        <taxon>Crotalarieae</taxon>
        <taxon>Crotalaria</taxon>
    </lineage>
</organism>
<dbReference type="AlphaFoldDB" id="A0AAN9IIE1"/>
<sequence>MCRSINYYGHGDEDIDPMALLRSNKLRMNKLNKLEDIPEDKELLVRNSYNDINIDDDDGGGDVIVNQELEEALEIDLEVLRRTFDMGIWVVVCLGLGGYMFSRAKFRPPKFS</sequence>
<dbReference type="Proteomes" id="UP001372338">
    <property type="component" value="Unassembled WGS sequence"/>
</dbReference>
<dbReference type="EMBL" id="JAYWIO010000002">
    <property type="protein sequence ID" value="KAK7282008.1"/>
    <property type="molecule type" value="Genomic_DNA"/>
</dbReference>
<evidence type="ECO:0000256" key="1">
    <source>
        <dbReference type="SAM" id="Phobius"/>
    </source>
</evidence>
<keyword evidence="1" id="KW-0472">Membrane</keyword>
<reference evidence="2 3" key="1">
    <citation type="submission" date="2024-01" db="EMBL/GenBank/DDBJ databases">
        <title>The genomes of 5 underutilized Papilionoideae crops provide insights into root nodulation and disease resistanc.</title>
        <authorList>
            <person name="Yuan L."/>
        </authorList>
    </citation>
    <scope>NUCLEOTIDE SEQUENCE [LARGE SCALE GENOMIC DNA]</scope>
    <source>
        <strain evidence="2">ZHUSHIDOU_FW_LH</strain>
        <tissue evidence="2">Leaf</tissue>
    </source>
</reference>
<keyword evidence="3" id="KW-1185">Reference proteome</keyword>
<keyword evidence="1" id="KW-1133">Transmembrane helix</keyword>
<feature type="transmembrane region" description="Helical" evidence="1">
    <location>
        <begin position="86"/>
        <end position="102"/>
    </location>
</feature>
<proteinExistence type="predicted"/>
<gene>
    <name evidence="2" type="ORF">RIF29_10468</name>
</gene>
<comment type="caution">
    <text evidence="2">The sequence shown here is derived from an EMBL/GenBank/DDBJ whole genome shotgun (WGS) entry which is preliminary data.</text>
</comment>
<evidence type="ECO:0000313" key="2">
    <source>
        <dbReference type="EMBL" id="KAK7282008.1"/>
    </source>
</evidence>
<accession>A0AAN9IIE1</accession>
<name>A0AAN9IIE1_CROPI</name>
<keyword evidence="1" id="KW-0812">Transmembrane</keyword>
<protein>
    <submittedName>
        <fullName evidence="2">Uncharacterized protein</fullName>
    </submittedName>
</protein>
<evidence type="ECO:0000313" key="3">
    <source>
        <dbReference type="Proteomes" id="UP001372338"/>
    </source>
</evidence>